<comment type="caution">
    <text evidence="1">The sequence shown here is derived from an EMBL/GenBank/DDBJ whole genome shotgun (WGS) entry which is preliminary data.</text>
</comment>
<dbReference type="RefSeq" id="WP_407866687.1">
    <property type="nucleotide sequence ID" value="NZ_BAAFZP010000002.1"/>
</dbReference>
<protein>
    <submittedName>
        <fullName evidence="1">Uncharacterized protein</fullName>
    </submittedName>
</protein>
<organism evidence="1 2">
    <name type="scientific">Phyllobacterium phragmitis</name>
    <dbReference type="NCBI Taxonomy" id="2670329"/>
    <lineage>
        <taxon>Bacteria</taxon>
        <taxon>Pseudomonadati</taxon>
        <taxon>Pseudomonadota</taxon>
        <taxon>Alphaproteobacteria</taxon>
        <taxon>Hyphomicrobiales</taxon>
        <taxon>Phyllobacteriaceae</taxon>
        <taxon>Phyllobacterium</taxon>
    </lineage>
</organism>
<proteinExistence type="predicted"/>
<reference evidence="1 2" key="1">
    <citation type="submission" date="2024-10" db="EMBL/GenBank/DDBJ databases">
        <title>Isolation, draft genome sequencing and identification of Phyllobacterium sp. NSA23, isolated from leaf soil.</title>
        <authorList>
            <person name="Akita H."/>
        </authorList>
    </citation>
    <scope>NUCLEOTIDE SEQUENCE [LARGE SCALE GENOMIC DNA]</scope>
    <source>
        <strain evidence="1 2">NSA23</strain>
    </source>
</reference>
<evidence type="ECO:0000313" key="2">
    <source>
        <dbReference type="Proteomes" id="UP001628091"/>
    </source>
</evidence>
<keyword evidence="2" id="KW-1185">Reference proteome</keyword>
<dbReference type="Proteomes" id="UP001628091">
    <property type="component" value="Unassembled WGS sequence"/>
</dbReference>
<dbReference type="EMBL" id="BAAFZP010000002">
    <property type="protein sequence ID" value="GAB1584246.1"/>
    <property type="molecule type" value="Genomic_DNA"/>
</dbReference>
<evidence type="ECO:0000313" key="1">
    <source>
        <dbReference type="EMBL" id="GAB1584246.1"/>
    </source>
</evidence>
<sequence>MANFDTGDTKQPRESVRNPVGTFLAVFNAAETYDFYSDQKAKGTKTIDIVSFQGAKFPCTVGVVIGPQGGEIEPFFHSVEGVPQDEQVYFVYGMPEDFLNPTVQPIAELCMSGTFSLSNPFDPKFVIGNEFQARQSGGEAAIDFPVLYGKQCGRLVKICPITFPFKVLESSGRLNSPLFHRIIDLAALNAMCEIFDCGLRDFHGLPVAMRRAGGDIDSTQYASYSQYRQLLHEHVDAALGHFIDVHKDGFTYENVLRIVRALSLCAETGNLPFAISRWLQILAAQRFTADEQARQFEIEMTRLASQSPD</sequence>
<accession>A0ABQ0H5U1</accession>
<name>A0ABQ0H5U1_9HYPH</name>
<gene>
    <name evidence="1" type="ORF">PPNSA23_41890</name>
</gene>